<evidence type="ECO:0000313" key="1">
    <source>
        <dbReference type="EMBL" id="OAZ04858.1"/>
    </source>
</evidence>
<dbReference type="EMBL" id="JMTM01000017">
    <property type="protein sequence ID" value="OAZ04858.1"/>
    <property type="molecule type" value="Genomic_DNA"/>
</dbReference>
<organism evidence="1 2">
    <name type="scientific">Flavobacterium succinicans</name>
    <dbReference type="NCBI Taxonomy" id="29536"/>
    <lineage>
        <taxon>Bacteria</taxon>
        <taxon>Pseudomonadati</taxon>
        <taxon>Bacteroidota</taxon>
        <taxon>Flavobacteriia</taxon>
        <taxon>Flavobacteriales</taxon>
        <taxon>Flavobacteriaceae</taxon>
        <taxon>Flavobacterium</taxon>
    </lineage>
</organism>
<keyword evidence="2" id="KW-1185">Reference proteome</keyword>
<dbReference type="Proteomes" id="UP000093807">
    <property type="component" value="Unassembled WGS sequence"/>
</dbReference>
<gene>
    <name evidence="1" type="ORF">FLB_07060</name>
</gene>
<dbReference type="RefSeq" id="WP_064714571.1">
    <property type="nucleotide sequence ID" value="NZ_JMTM01000017.1"/>
</dbReference>
<comment type="caution">
    <text evidence="1">The sequence shown here is derived from an EMBL/GenBank/DDBJ whole genome shotgun (WGS) entry which is preliminary data.</text>
</comment>
<evidence type="ECO:0000313" key="2">
    <source>
        <dbReference type="Proteomes" id="UP000093807"/>
    </source>
</evidence>
<protein>
    <recommendedName>
        <fullName evidence="3">Apyrase</fullName>
    </recommendedName>
</protein>
<proteinExistence type="predicted"/>
<accession>A0A199XSY3</accession>
<dbReference type="PATRIC" id="fig|29536.5.peg.732"/>
<evidence type="ECO:0008006" key="3">
    <source>
        <dbReference type="Google" id="ProtNLM"/>
    </source>
</evidence>
<sequence length="279" mass="31586">MEKFTLELLFQIIGIGSASGLIYKSPSLYVIGDNSGYLYEYNMEAKNLQQHAIIENASANIAKKEKPDFEAITSFDDKLYVFGSGSTPKRNKMVEINTTEKEIKTNDLKDLYGVMQSFGQIKADDFNLEGAIYNGKEWMLFNRGNGKKSKNVIFTIYGKNLINEFNMISNEYKLPKINGVRSSFTDAVLVDTKIYFLATAEDTQSTYNDGEVKGSLIGVIDIETMKLEFTQKISDTHKFEGLTLYQNSDKTVAFLLCEDKDSEVLETNIYKLVLDKRTL</sequence>
<name>A0A199XSY3_9FLAO</name>
<dbReference type="InterPro" id="IPR053851">
    <property type="entry name" value="DUF6929"/>
</dbReference>
<dbReference type="OrthoDB" id="6710009at2"/>
<dbReference type="Pfam" id="PF22000">
    <property type="entry name" value="DUF6929"/>
    <property type="match status" value="1"/>
</dbReference>
<dbReference type="AlphaFoldDB" id="A0A199XSY3"/>
<reference evidence="1 2" key="1">
    <citation type="submission" date="2016-06" db="EMBL/GenBank/DDBJ databases">
        <title>Draft genome sequence of Flavobacterium succinicans strain DD5b.</title>
        <authorList>
            <person name="Poehlein A."/>
            <person name="Daniel R."/>
            <person name="Simeonova D.D."/>
        </authorList>
    </citation>
    <scope>NUCLEOTIDE SEQUENCE [LARGE SCALE GENOMIC DNA]</scope>
    <source>
        <strain evidence="1 2">DD5b</strain>
    </source>
</reference>